<keyword evidence="2" id="KW-1185">Reference proteome</keyword>
<evidence type="ECO:0000313" key="1">
    <source>
        <dbReference type="EMBL" id="THV07910.1"/>
    </source>
</evidence>
<reference evidence="1 2" key="1">
    <citation type="journal article" date="2019" name="Nat. Ecol. Evol.">
        <title>Megaphylogeny resolves global patterns of mushroom evolution.</title>
        <authorList>
            <person name="Varga T."/>
            <person name="Krizsan K."/>
            <person name="Foldi C."/>
            <person name="Dima B."/>
            <person name="Sanchez-Garcia M."/>
            <person name="Sanchez-Ramirez S."/>
            <person name="Szollosi G.J."/>
            <person name="Szarkandi J.G."/>
            <person name="Papp V."/>
            <person name="Albert L."/>
            <person name="Andreopoulos W."/>
            <person name="Angelini C."/>
            <person name="Antonin V."/>
            <person name="Barry K.W."/>
            <person name="Bougher N.L."/>
            <person name="Buchanan P."/>
            <person name="Buyck B."/>
            <person name="Bense V."/>
            <person name="Catcheside P."/>
            <person name="Chovatia M."/>
            <person name="Cooper J."/>
            <person name="Damon W."/>
            <person name="Desjardin D."/>
            <person name="Finy P."/>
            <person name="Geml J."/>
            <person name="Haridas S."/>
            <person name="Hughes K."/>
            <person name="Justo A."/>
            <person name="Karasinski D."/>
            <person name="Kautmanova I."/>
            <person name="Kiss B."/>
            <person name="Kocsube S."/>
            <person name="Kotiranta H."/>
            <person name="LaButti K.M."/>
            <person name="Lechner B.E."/>
            <person name="Liimatainen K."/>
            <person name="Lipzen A."/>
            <person name="Lukacs Z."/>
            <person name="Mihaltcheva S."/>
            <person name="Morgado L.N."/>
            <person name="Niskanen T."/>
            <person name="Noordeloos M.E."/>
            <person name="Ohm R.A."/>
            <person name="Ortiz-Santana B."/>
            <person name="Ovrebo C."/>
            <person name="Racz N."/>
            <person name="Riley R."/>
            <person name="Savchenko A."/>
            <person name="Shiryaev A."/>
            <person name="Soop K."/>
            <person name="Spirin V."/>
            <person name="Szebenyi C."/>
            <person name="Tomsovsky M."/>
            <person name="Tulloss R.E."/>
            <person name="Uehling J."/>
            <person name="Grigoriev I.V."/>
            <person name="Vagvolgyi C."/>
            <person name="Papp T."/>
            <person name="Martin F.M."/>
            <person name="Miettinen O."/>
            <person name="Hibbett D.S."/>
            <person name="Nagy L.G."/>
        </authorList>
    </citation>
    <scope>NUCLEOTIDE SEQUENCE [LARGE SCALE GENOMIC DNA]</scope>
    <source>
        <strain evidence="1 2">CBS 962.96</strain>
    </source>
</reference>
<proteinExistence type="predicted"/>
<evidence type="ECO:0000313" key="2">
    <source>
        <dbReference type="Proteomes" id="UP000297245"/>
    </source>
</evidence>
<dbReference type="Proteomes" id="UP000297245">
    <property type="component" value="Unassembled WGS sequence"/>
</dbReference>
<dbReference type="EMBL" id="ML179036">
    <property type="protein sequence ID" value="THV07910.1"/>
    <property type="molecule type" value="Genomic_DNA"/>
</dbReference>
<dbReference type="OrthoDB" id="3269400at2759"/>
<feature type="non-terminal residue" evidence="1">
    <location>
        <position position="81"/>
    </location>
</feature>
<sequence length="81" mass="9102">MTLSLLRSSYCPSDSESNDLMASIESFSSQIAAYKAHIASLLQALQFLRGEKSKADMERKKKRSLLSPIRRLPPEILGEIF</sequence>
<gene>
    <name evidence="1" type="ORF">K435DRAFT_642323</name>
</gene>
<protein>
    <recommendedName>
        <fullName evidence="3">F-box domain-containing protein</fullName>
    </recommendedName>
</protein>
<dbReference type="AlphaFoldDB" id="A0A4S8MX05"/>
<organism evidence="1 2">
    <name type="scientific">Dendrothele bispora (strain CBS 962.96)</name>
    <dbReference type="NCBI Taxonomy" id="1314807"/>
    <lineage>
        <taxon>Eukaryota</taxon>
        <taxon>Fungi</taxon>
        <taxon>Dikarya</taxon>
        <taxon>Basidiomycota</taxon>
        <taxon>Agaricomycotina</taxon>
        <taxon>Agaricomycetes</taxon>
        <taxon>Agaricomycetidae</taxon>
        <taxon>Agaricales</taxon>
        <taxon>Agaricales incertae sedis</taxon>
        <taxon>Dendrothele</taxon>
    </lineage>
</organism>
<evidence type="ECO:0008006" key="3">
    <source>
        <dbReference type="Google" id="ProtNLM"/>
    </source>
</evidence>
<accession>A0A4S8MX05</accession>
<name>A0A4S8MX05_DENBC</name>